<sequence length="438" mass="46948">MKLERLGVAVVALVLAGVAFVLGRPTGPGRSGGAGGAGGAGSPATGTGAAQGAGSTGGGFALPLDGLALPFGGATLLELALWGTAILFAATALLWVVLTYVVGANYESPEPVYGPEDVQVRIMTIDAADVVQSTVDALPDTLDDVRVVAEEDISVDGATVHAVPDSFDCAAVRKGRAIEWARRTLDTDREFVLYLDEDSLLEEFDGMPDADVVQLREKPRRTGSTLSYLADMYRMGVQLEQRAFARLRIPLFAWGGGIAVRTELENEVTWNRETLVEDTAFVWAAAREFDIDFALADLTCRNEAPPSLTEIVQQRRRWAAGNHQAAEMLPRRYRLLTRVRNYAWALSPVVTLVAVPLSLLGVTVVYGGLFLLVSLGLAAFTALWFLMGVAYYGTSALKWVLVVPLTPLVALVHSFGTTLGLLDPPEDFRVTKKAGVQD</sequence>
<feature type="transmembrane region" description="Helical" evidence="2">
    <location>
        <begin position="341"/>
        <end position="362"/>
    </location>
</feature>
<feature type="compositionally biased region" description="Gly residues" evidence="1">
    <location>
        <begin position="31"/>
        <end position="41"/>
    </location>
</feature>
<feature type="domain" description="Glycosyltransferase 2-like" evidence="3">
    <location>
        <begin position="195"/>
        <end position="385"/>
    </location>
</feature>
<keyword evidence="2" id="KW-0472">Membrane</keyword>
<dbReference type="AlphaFoldDB" id="A0A1G9TQM0"/>
<dbReference type="InterPro" id="IPR027389">
    <property type="entry name" value="B_mannosylTrfase_Bre-3/Egh"/>
</dbReference>
<dbReference type="SUPFAM" id="SSF53448">
    <property type="entry name" value="Nucleotide-diphospho-sugar transferases"/>
    <property type="match status" value="1"/>
</dbReference>
<dbReference type="STRING" id="660521.SAMN04487949_1865"/>
<dbReference type="PANTHER" id="PTHR16779:SF1">
    <property type="entry name" value="BETA-1,4-MANNOSYLTRANSFERASE EGH"/>
    <property type="match status" value="1"/>
</dbReference>
<accession>A0A1G9TQM0</accession>
<keyword evidence="4" id="KW-0808">Transferase</keyword>
<feature type="transmembrane region" description="Helical" evidence="2">
    <location>
        <begin position="79"/>
        <end position="102"/>
    </location>
</feature>
<keyword evidence="2" id="KW-1133">Transmembrane helix</keyword>
<keyword evidence="2" id="KW-0812">Transmembrane</keyword>
<organism evidence="4 5">
    <name type="scientific">Halogranum gelatinilyticum</name>
    <dbReference type="NCBI Taxonomy" id="660521"/>
    <lineage>
        <taxon>Archaea</taxon>
        <taxon>Methanobacteriati</taxon>
        <taxon>Methanobacteriota</taxon>
        <taxon>Stenosarchaea group</taxon>
        <taxon>Halobacteria</taxon>
        <taxon>Halobacteriales</taxon>
        <taxon>Haloferacaceae</taxon>
    </lineage>
</organism>
<protein>
    <submittedName>
        <fullName evidence="4">Glycosyl transferase family group 2</fullName>
    </submittedName>
</protein>
<keyword evidence="5" id="KW-1185">Reference proteome</keyword>
<dbReference type="GO" id="GO:0005737">
    <property type="term" value="C:cytoplasm"/>
    <property type="evidence" value="ECO:0007669"/>
    <property type="project" value="TreeGrafter"/>
</dbReference>
<feature type="transmembrane region" description="Helical" evidence="2">
    <location>
        <begin position="399"/>
        <end position="422"/>
    </location>
</feature>
<feature type="transmembrane region" description="Helical" evidence="2">
    <location>
        <begin position="368"/>
        <end position="392"/>
    </location>
</feature>
<feature type="region of interest" description="Disordered" evidence="1">
    <location>
        <begin position="31"/>
        <end position="51"/>
    </location>
</feature>
<dbReference type="GO" id="GO:0019187">
    <property type="term" value="F:beta-1,4-mannosyltransferase activity"/>
    <property type="evidence" value="ECO:0007669"/>
    <property type="project" value="InterPro"/>
</dbReference>
<dbReference type="EMBL" id="FNHL01000002">
    <property type="protein sequence ID" value="SDM49952.1"/>
    <property type="molecule type" value="Genomic_DNA"/>
</dbReference>
<gene>
    <name evidence="4" type="ORF">SAMN04487949_1865</name>
</gene>
<evidence type="ECO:0000256" key="2">
    <source>
        <dbReference type="SAM" id="Phobius"/>
    </source>
</evidence>
<proteinExistence type="predicted"/>
<reference evidence="5" key="1">
    <citation type="submission" date="2016-10" db="EMBL/GenBank/DDBJ databases">
        <authorList>
            <person name="Varghese N."/>
            <person name="Submissions S."/>
        </authorList>
    </citation>
    <scope>NUCLEOTIDE SEQUENCE [LARGE SCALE GENOMIC DNA]</scope>
    <source>
        <strain evidence="5">CGMCC 1.10119</strain>
    </source>
</reference>
<evidence type="ECO:0000256" key="1">
    <source>
        <dbReference type="SAM" id="MobiDB-lite"/>
    </source>
</evidence>
<dbReference type="RefSeq" id="WP_089697636.1">
    <property type="nucleotide sequence ID" value="NZ_FNHL01000002.1"/>
</dbReference>
<evidence type="ECO:0000259" key="3">
    <source>
        <dbReference type="Pfam" id="PF13632"/>
    </source>
</evidence>
<dbReference type="InterPro" id="IPR001173">
    <property type="entry name" value="Glyco_trans_2-like"/>
</dbReference>
<dbReference type="Proteomes" id="UP000199451">
    <property type="component" value="Unassembled WGS sequence"/>
</dbReference>
<name>A0A1G9TQM0_9EURY</name>
<evidence type="ECO:0000313" key="5">
    <source>
        <dbReference type="Proteomes" id="UP000199451"/>
    </source>
</evidence>
<dbReference type="PANTHER" id="PTHR16779">
    <property type="entry name" value="BETA-1,4-MANNOSYLTRANSFERASE EGH"/>
    <property type="match status" value="1"/>
</dbReference>
<dbReference type="Pfam" id="PF13632">
    <property type="entry name" value="Glyco_trans_2_3"/>
    <property type="match status" value="1"/>
</dbReference>
<dbReference type="InterPro" id="IPR029044">
    <property type="entry name" value="Nucleotide-diphossugar_trans"/>
</dbReference>
<evidence type="ECO:0000313" key="4">
    <source>
        <dbReference type="EMBL" id="SDM49952.1"/>
    </source>
</evidence>
<dbReference type="OrthoDB" id="55818at2157"/>